<dbReference type="SMART" id="SM00645">
    <property type="entry name" value="Pept_C1"/>
    <property type="match status" value="1"/>
</dbReference>
<dbReference type="InterPro" id="IPR012599">
    <property type="entry name" value="Propeptide_C1A"/>
</dbReference>
<dbReference type="SUPFAM" id="SSF54001">
    <property type="entry name" value="Cysteine proteinases"/>
    <property type="match status" value="1"/>
</dbReference>
<evidence type="ECO:0000256" key="3">
    <source>
        <dbReference type="ARBA" id="ARBA00022729"/>
    </source>
</evidence>
<dbReference type="OrthoDB" id="640249at2759"/>
<dbReference type="PROSITE" id="PS00139">
    <property type="entry name" value="THIOL_PROTEASE_CYS"/>
    <property type="match status" value="1"/>
</dbReference>
<comment type="similarity">
    <text evidence="1">Belongs to the peptidase C1 family.</text>
</comment>
<dbReference type="InterPro" id="IPR013128">
    <property type="entry name" value="Peptidase_C1A"/>
</dbReference>
<keyword evidence="5" id="KW-0788">Thiol protease</keyword>
<dbReference type="InterPro" id="IPR025661">
    <property type="entry name" value="Pept_asp_AS"/>
</dbReference>
<keyword evidence="4" id="KW-0378">Hydrolase</keyword>
<evidence type="ECO:0000256" key="9">
    <source>
        <dbReference type="ARBA" id="ARBA00073107"/>
    </source>
</evidence>
<reference evidence="12" key="2">
    <citation type="submission" date="2023-11" db="UniProtKB">
        <authorList>
            <consortium name="WormBaseParasite"/>
        </authorList>
    </citation>
    <scope>IDENTIFICATION</scope>
</reference>
<dbReference type="PRINTS" id="PR00705">
    <property type="entry name" value="PAPAIN"/>
</dbReference>
<dbReference type="PROSITE" id="PS00639">
    <property type="entry name" value="THIOL_PROTEASE_HIS"/>
    <property type="match status" value="1"/>
</dbReference>
<evidence type="ECO:0000256" key="4">
    <source>
        <dbReference type="ARBA" id="ARBA00022801"/>
    </source>
</evidence>
<dbReference type="Pfam" id="PF00112">
    <property type="entry name" value="Peptidase_C1"/>
    <property type="match status" value="1"/>
</dbReference>
<dbReference type="PROSITE" id="PS00640">
    <property type="entry name" value="THIOL_PROTEASE_ASN"/>
    <property type="match status" value="1"/>
</dbReference>
<keyword evidence="11" id="KW-1185">Reference proteome</keyword>
<dbReference type="CDD" id="cd02620">
    <property type="entry name" value="Peptidase_C1A_CathepsinB"/>
    <property type="match status" value="1"/>
</dbReference>
<dbReference type="Proteomes" id="UP000050795">
    <property type="component" value="Unassembled WGS sequence"/>
</dbReference>
<evidence type="ECO:0000256" key="8">
    <source>
        <dbReference type="ARBA" id="ARBA00055576"/>
    </source>
</evidence>
<dbReference type="InterPro" id="IPR038765">
    <property type="entry name" value="Papain-like_cys_pep_sf"/>
</dbReference>
<dbReference type="GO" id="GO:0004197">
    <property type="term" value="F:cysteine-type endopeptidase activity"/>
    <property type="evidence" value="ECO:0007669"/>
    <property type="project" value="InterPro"/>
</dbReference>
<dbReference type="Pfam" id="PF08127">
    <property type="entry name" value="Propeptide_C1"/>
    <property type="match status" value="1"/>
</dbReference>
<protein>
    <recommendedName>
        <fullName evidence="9">Cathepsin B-like cysteine proteinase</fullName>
    </recommendedName>
</protein>
<dbReference type="GO" id="GO:0006508">
    <property type="term" value="P:proteolysis"/>
    <property type="evidence" value="ECO:0007669"/>
    <property type="project" value="UniProtKB-KW"/>
</dbReference>
<evidence type="ECO:0000256" key="6">
    <source>
        <dbReference type="ARBA" id="ARBA00023145"/>
    </source>
</evidence>
<keyword evidence="7" id="KW-1015">Disulfide bond</keyword>
<keyword evidence="6" id="KW-0865">Zymogen</keyword>
<comment type="function">
    <text evidence="8">Thiol protease. Has a role as a digestive enzyme.</text>
</comment>
<dbReference type="InterPro" id="IPR000169">
    <property type="entry name" value="Pept_cys_AS"/>
</dbReference>
<dbReference type="PANTHER" id="PTHR12411">
    <property type="entry name" value="CYSTEINE PROTEASE FAMILY C1-RELATED"/>
    <property type="match status" value="1"/>
</dbReference>
<sequence>MLKIVLCLTSLMSILTAHVLMNNEKEFEPLSDEVISYINQHPDAGWKAGRNYRFKSVDDARMLLGVKNEDEELRKRRRPTVDHKNVSLEIPTSFDSRTNWSQCESISTISDQSRCGSCWAFAAVEAMSDRICIQSEGNKSVELSAADLLSCCTSCGQGCQGGSPGLAWDFWVKQGIVTGSSKENQTGCLPYPFPKCEHSSTGKYPACGDKPYRTPKCQRKCQNNYEKSYMEDKYYGQTSYNLLVSEETIQKEIMMHGPVAAVFRVYTDFLNYKSGIYKFMKGKEMAWHAVRIIGWGVERETPYWLIANSWNEDWGENGYFRMLRGKDECRIESLVTAGTADI</sequence>
<evidence type="ECO:0000259" key="10">
    <source>
        <dbReference type="SMART" id="SM00645"/>
    </source>
</evidence>
<evidence type="ECO:0000256" key="2">
    <source>
        <dbReference type="ARBA" id="ARBA00022670"/>
    </source>
</evidence>
<evidence type="ECO:0000313" key="11">
    <source>
        <dbReference type="Proteomes" id="UP000050795"/>
    </source>
</evidence>
<organism evidence="11 12">
    <name type="scientific">Trichobilharzia regenti</name>
    <name type="common">Nasal bird schistosome</name>
    <dbReference type="NCBI Taxonomy" id="157069"/>
    <lineage>
        <taxon>Eukaryota</taxon>
        <taxon>Metazoa</taxon>
        <taxon>Spiralia</taxon>
        <taxon>Lophotrochozoa</taxon>
        <taxon>Platyhelminthes</taxon>
        <taxon>Trematoda</taxon>
        <taxon>Digenea</taxon>
        <taxon>Strigeidida</taxon>
        <taxon>Schistosomatoidea</taxon>
        <taxon>Schistosomatidae</taxon>
        <taxon>Trichobilharzia</taxon>
    </lineage>
</organism>
<dbReference type="WBParaSite" id="TREG1_89560.1">
    <property type="protein sequence ID" value="TREG1_89560.1"/>
    <property type="gene ID" value="TREG1_89560"/>
</dbReference>
<accession>A0A183WKQ4</accession>
<keyword evidence="2" id="KW-0645">Protease</keyword>
<evidence type="ECO:0000256" key="7">
    <source>
        <dbReference type="ARBA" id="ARBA00023157"/>
    </source>
</evidence>
<keyword evidence="3" id="KW-0732">Signal</keyword>
<evidence type="ECO:0000313" key="12">
    <source>
        <dbReference type="WBParaSite" id="TREG1_89560.1"/>
    </source>
</evidence>
<proteinExistence type="inferred from homology"/>
<evidence type="ECO:0000256" key="5">
    <source>
        <dbReference type="ARBA" id="ARBA00022807"/>
    </source>
</evidence>
<dbReference type="FunFam" id="3.90.70.10:FF:000031">
    <property type="entry name" value="Cathepsin B"/>
    <property type="match status" value="1"/>
</dbReference>
<name>A0A183WKQ4_TRIRE</name>
<reference evidence="11" key="1">
    <citation type="submission" date="2022-06" db="EMBL/GenBank/DDBJ databases">
        <authorList>
            <person name="Berger JAMES D."/>
            <person name="Berger JAMES D."/>
        </authorList>
    </citation>
    <scope>NUCLEOTIDE SEQUENCE [LARGE SCALE GENOMIC DNA]</scope>
</reference>
<dbReference type="Gene3D" id="3.90.70.10">
    <property type="entry name" value="Cysteine proteinases"/>
    <property type="match status" value="1"/>
</dbReference>
<evidence type="ECO:0000256" key="1">
    <source>
        <dbReference type="ARBA" id="ARBA00008455"/>
    </source>
</evidence>
<feature type="domain" description="Peptidase C1A papain C-terminal" evidence="10">
    <location>
        <begin position="90"/>
        <end position="339"/>
    </location>
</feature>
<dbReference type="AlphaFoldDB" id="A0A183WKQ4"/>
<dbReference type="InterPro" id="IPR025660">
    <property type="entry name" value="Pept_his_AS"/>
</dbReference>
<dbReference type="InterPro" id="IPR000668">
    <property type="entry name" value="Peptidase_C1A_C"/>
</dbReference>